<keyword evidence="6" id="KW-1133">Transmembrane helix</keyword>
<keyword evidence="7" id="KW-0408">Iron</keyword>
<dbReference type="OrthoDB" id="1637982at2759"/>
<evidence type="ECO:0000256" key="8">
    <source>
        <dbReference type="ARBA" id="ARBA00023014"/>
    </source>
</evidence>
<organism evidence="14">
    <name type="scientific">Salpingoeca rosetta (strain ATCC 50818 / BSB-021)</name>
    <dbReference type="NCBI Taxonomy" id="946362"/>
    <lineage>
        <taxon>Eukaryota</taxon>
        <taxon>Choanoflagellata</taxon>
        <taxon>Craspedida</taxon>
        <taxon>Salpingoecidae</taxon>
        <taxon>Salpingoeca</taxon>
    </lineage>
</organism>
<dbReference type="InterPro" id="IPR017941">
    <property type="entry name" value="Rieske_2Fe-2S"/>
</dbReference>
<evidence type="ECO:0000256" key="3">
    <source>
        <dbReference type="ARBA" id="ARBA00022692"/>
    </source>
</evidence>
<dbReference type="SUPFAM" id="SSF50022">
    <property type="entry name" value="ISP domain"/>
    <property type="match status" value="1"/>
</dbReference>
<dbReference type="InterPro" id="IPR005805">
    <property type="entry name" value="Rieske_Fe-S_prot_C"/>
</dbReference>
<dbReference type="CDD" id="cd03470">
    <property type="entry name" value="Rieske_cytochrome_bc1"/>
    <property type="match status" value="1"/>
</dbReference>
<name>F2U410_SALR5</name>
<dbReference type="Pfam" id="PF00355">
    <property type="entry name" value="Rieske"/>
    <property type="match status" value="1"/>
</dbReference>
<dbReference type="PROSITE" id="PS51296">
    <property type="entry name" value="RIESKE"/>
    <property type="match status" value="1"/>
</dbReference>
<sequence length="390" mass="42232">MTTMSGDGDVERRFFQQAVVIAQDVPAGTQLGIDCKAWTTGPRFMGIKMVPPGVHFLFHSAVDTMSSATLSAAPRSGFFLVTRDHQAILTRWSKDTERLEMVDLSPEEEQRIRDGTQVVAMASLRTFVSPQTAAALAAARTSTLNAVVAKRAQPRTGSASAAAAAAAPTASAAFPSRITSGATRFTSSVFGCSTQVRFAHIETPSFDNYKRDDSGKDLREADYSRRAFTYLLGAGGAVASIHLAKSMVQDFLDTMSASADVLALAKMEVDLSAIPEGKNVTFKWRGKPVFVRHRTQKEIDEVRAVDVASLRHKETDQERAPKPEWLVVLGICTHLGCVPIANAGDFGGYFCPCHGSHYDASGRIRKGPAPENLEIPQHTFIDEENKLVIG</sequence>
<dbReference type="Pfam" id="PF02921">
    <property type="entry name" value="UCR_TM"/>
    <property type="match status" value="1"/>
</dbReference>
<comment type="subcellular location">
    <subcellularLocation>
        <location evidence="1">Membrane</location>
        <topology evidence="1">Single-pass membrane protein</topology>
    </subcellularLocation>
</comment>
<gene>
    <name evidence="13" type="ORF">PTSG_03018</name>
</gene>
<evidence type="ECO:0000256" key="11">
    <source>
        <dbReference type="ARBA" id="ARBA00034078"/>
    </source>
</evidence>
<dbReference type="PRINTS" id="PR00162">
    <property type="entry name" value="RIESKE"/>
</dbReference>
<evidence type="ECO:0000259" key="12">
    <source>
        <dbReference type="PROSITE" id="PS51296"/>
    </source>
</evidence>
<keyword evidence="5" id="KW-0479">Metal-binding</keyword>
<keyword evidence="8" id="KW-0411">Iron-sulfur</keyword>
<comment type="cofactor">
    <cofactor evidence="11">
        <name>[2Fe-2S] cluster</name>
        <dbReference type="ChEBI" id="CHEBI:190135"/>
    </cofactor>
</comment>
<dbReference type="CDD" id="cd13777">
    <property type="entry name" value="Aar2_N"/>
    <property type="match status" value="1"/>
</dbReference>
<dbReference type="InterPro" id="IPR038516">
    <property type="entry name" value="AAR2_N_sf"/>
</dbReference>
<evidence type="ECO:0000313" key="13">
    <source>
        <dbReference type="EMBL" id="EGD82354.1"/>
    </source>
</evidence>
<dbReference type="NCBIfam" id="TIGR01416">
    <property type="entry name" value="Rieske_proteo"/>
    <property type="match status" value="1"/>
</dbReference>
<dbReference type="InterPro" id="IPR004192">
    <property type="entry name" value="Rieske_TM"/>
</dbReference>
<dbReference type="InterPro" id="IPR006317">
    <property type="entry name" value="Ubiquinol_cyt_c_Rdtase_Fe-S-su"/>
</dbReference>
<dbReference type="Pfam" id="PF20981">
    <property type="entry name" value="AAR2_1st"/>
    <property type="match status" value="1"/>
</dbReference>
<evidence type="ECO:0000256" key="4">
    <source>
        <dbReference type="ARBA" id="ARBA00022714"/>
    </source>
</evidence>
<protein>
    <submittedName>
        <fullName evidence="13">Rieske iron sulfur protein</fullName>
    </submittedName>
</protein>
<keyword evidence="3" id="KW-0812">Transmembrane</keyword>
<dbReference type="InterPro" id="IPR033647">
    <property type="entry name" value="Aar2_N"/>
</dbReference>
<accession>F2U410</accession>
<dbReference type="Gene3D" id="2.60.34.20">
    <property type="match status" value="1"/>
</dbReference>
<dbReference type="Gene3D" id="1.20.5.270">
    <property type="entry name" value="Ubiquinol cytochrome reductase, transmembrane domain"/>
    <property type="match status" value="1"/>
</dbReference>
<dbReference type="FunFam" id="2.102.10.10:FF:000001">
    <property type="entry name" value="Cytochrome b-c1 complex subunit Rieske, mitochondrial"/>
    <property type="match status" value="1"/>
</dbReference>
<dbReference type="GO" id="GO:0008121">
    <property type="term" value="F:quinol-cytochrome-c reductase activity"/>
    <property type="evidence" value="ECO:0007669"/>
    <property type="project" value="InterPro"/>
</dbReference>
<dbReference type="GO" id="GO:0046872">
    <property type="term" value="F:metal ion binding"/>
    <property type="evidence" value="ECO:0007669"/>
    <property type="project" value="UniProtKB-KW"/>
</dbReference>
<dbReference type="AlphaFoldDB" id="F2U410"/>
<reference evidence="13" key="1">
    <citation type="submission" date="2009-08" db="EMBL/GenBank/DDBJ databases">
        <title>Annotation of Salpingoeca rosetta.</title>
        <authorList>
            <consortium name="The Broad Institute Genome Sequencing Platform"/>
            <person name="Russ C."/>
            <person name="Cuomo C."/>
            <person name="Burger G."/>
            <person name="Gray M.W."/>
            <person name="Holland P.W.H."/>
            <person name="King N."/>
            <person name="Lang F.B.F."/>
            <person name="Roger A.J."/>
            <person name="Ruiz-Trillo I."/>
            <person name="Young S.K."/>
            <person name="Zeng Q."/>
            <person name="Gargeya S."/>
            <person name="Alvarado L."/>
            <person name="Berlin A."/>
            <person name="Chapman S.B."/>
            <person name="Chen Z."/>
            <person name="Freedman E."/>
            <person name="Gellesch M."/>
            <person name="Goldberg J."/>
            <person name="Griggs A."/>
            <person name="Gujja S."/>
            <person name="Heilman E."/>
            <person name="Heiman D."/>
            <person name="Howarth C."/>
            <person name="Mehta T."/>
            <person name="Neiman D."/>
            <person name="Pearson M."/>
            <person name="Roberts A."/>
            <person name="Saif S."/>
            <person name="Shea T."/>
            <person name="Shenoy N."/>
            <person name="Sisk P."/>
            <person name="Stolte C."/>
            <person name="Sykes S."/>
            <person name="White J."/>
            <person name="Yandava C."/>
            <person name="Haas B."/>
            <person name="Nusbaum C."/>
            <person name="Birren B."/>
        </authorList>
    </citation>
    <scope>NUCLEOTIDE SEQUENCE [LARGE SCALE GENOMIC DNA]</scope>
    <source>
        <strain evidence="13">ATCC 50818</strain>
    </source>
</reference>
<feature type="domain" description="Rieske" evidence="12">
    <location>
        <begin position="319"/>
        <end position="387"/>
    </location>
</feature>
<dbReference type="InParanoid" id="F2U410"/>
<dbReference type="RefSeq" id="XP_004996537.1">
    <property type="nucleotide sequence ID" value="XM_004996480.1"/>
</dbReference>
<dbReference type="PANTHER" id="PTHR10134">
    <property type="entry name" value="CYTOCHROME B-C1 COMPLEX SUBUNIT RIESKE, MITOCHONDRIAL"/>
    <property type="match status" value="1"/>
</dbReference>
<evidence type="ECO:0000256" key="2">
    <source>
        <dbReference type="ARBA" id="ARBA00010651"/>
    </source>
</evidence>
<dbReference type="KEGG" id="sre:PTSG_03018"/>
<proteinExistence type="inferred from homology"/>
<dbReference type="eggNOG" id="KOG3937">
    <property type="taxonomic scope" value="Eukaryota"/>
</dbReference>
<dbReference type="GeneID" id="16077125"/>
<dbReference type="SUPFAM" id="SSF81502">
    <property type="entry name" value="ISP transmembrane anchor"/>
    <property type="match status" value="1"/>
</dbReference>
<evidence type="ECO:0000313" key="14">
    <source>
        <dbReference type="Proteomes" id="UP000007799"/>
    </source>
</evidence>
<dbReference type="EMBL" id="GL832960">
    <property type="protein sequence ID" value="EGD82354.1"/>
    <property type="molecule type" value="Genomic_DNA"/>
</dbReference>
<comment type="similarity">
    <text evidence="2">Belongs to the Rieske iron-sulfur protein family.</text>
</comment>
<keyword evidence="4" id="KW-0001">2Fe-2S</keyword>
<dbReference type="InterPro" id="IPR037008">
    <property type="entry name" value="bc1_Rieske_TM_sf"/>
</dbReference>
<keyword evidence="9" id="KW-0472">Membrane</keyword>
<dbReference type="GO" id="GO:0051537">
    <property type="term" value="F:2 iron, 2 sulfur cluster binding"/>
    <property type="evidence" value="ECO:0007669"/>
    <property type="project" value="UniProtKB-KW"/>
</dbReference>
<evidence type="ECO:0000256" key="9">
    <source>
        <dbReference type="ARBA" id="ARBA00023136"/>
    </source>
</evidence>
<evidence type="ECO:0000256" key="10">
    <source>
        <dbReference type="ARBA" id="ARBA00023157"/>
    </source>
</evidence>
<evidence type="ECO:0000256" key="7">
    <source>
        <dbReference type="ARBA" id="ARBA00023004"/>
    </source>
</evidence>
<keyword evidence="14" id="KW-1185">Reference proteome</keyword>
<dbReference type="eggNOG" id="KOG1671">
    <property type="taxonomic scope" value="Eukaryota"/>
</dbReference>
<dbReference type="STRING" id="946362.F2U410"/>
<dbReference type="GO" id="GO:0016020">
    <property type="term" value="C:membrane"/>
    <property type="evidence" value="ECO:0007669"/>
    <property type="project" value="UniProtKB-SubCell"/>
</dbReference>
<dbReference type="Proteomes" id="UP000007799">
    <property type="component" value="Unassembled WGS sequence"/>
</dbReference>
<evidence type="ECO:0000256" key="6">
    <source>
        <dbReference type="ARBA" id="ARBA00022989"/>
    </source>
</evidence>
<dbReference type="Gene3D" id="2.102.10.10">
    <property type="entry name" value="Rieske [2Fe-2S] iron-sulphur domain"/>
    <property type="match status" value="1"/>
</dbReference>
<dbReference type="InterPro" id="IPR036922">
    <property type="entry name" value="Rieske_2Fe-2S_sf"/>
</dbReference>
<evidence type="ECO:0000256" key="5">
    <source>
        <dbReference type="ARBA" id="ARBA00022723"/>
    </source>
</evidence>
<dbReference type="InterPro" id="IPR014349">
    <property type="entry name" value="Rieske_Fe-S_prot"/>
</dbReference>
<evidence type="ECO:0000256" key="1">
    <source>
        <dbReference type="ARBA" id="ARBA00004167"/>
    </source>
</evidence>
<keyword evidence="10" id="KW-1015">Disulfide bond</keyword>